<proteinExistence type="inferred from homology"/>
<dbReference type="PROSITE" id="PS51762">
    <property type="entry name" value="GH16_2"/>
    <property type="match status" value="1"/>
</dbReference>
<feature type="chain" id="PRO_5042277423" description="chitinase" evidence="16">
    <location>
        <begin position="21"/>
        <end position="642"/>
    </location>
</feature>
<dbReference type="EC" id="3.2.1.14" evidence="3"/>
<feature type="compositionally biased region" description="Polar residues" evidence="14">
    <location>
        <begin position="481"/>
        <end position="514"/>
    </location>
</feature>
<comment type="caution">
    <text evidence="18">The sequence shown here is derived from an EMBL/GenBank/DDBJ whole genome shotgun (WGS) entry which is preliminary data.</text>
</comment>
<organism evidence="18 19">
    <name type="scientific">Neurospora tetraspora</name>
    <dbReference type="NCBI Taxonomy" id="94610"/>
    <lineage>
        <taxon>Eukaryota</taxon>
        <taxon>Fungi</taxon>
        <taxon>Dikarya</taxon>
        <taxon>Ascomycota</taxon>
        <taxon>Pezizomycotina</taxon>
        <taxon>Sordariomycetes</taxon>
        <taxon>Sordariomycetidae</taxon>
        <taxon>Sordariales</taxon>
        <taxon>Sordariaceae</taxon>
        <taxon>Neurospora</taxon>
    </lineage>
</organism>
<keyword evidence="4" id="KW-0328">Glycosyltransferase</keyword>
<evidence type="ECO:0000256" key="15">
    <source>
        <dbReference type="SAM" id="Phobius"/>
    </source>
</evidence>
<keyword evidence="10" id="KW-0326">Glycosidase</keyword>
<dbReference type="PANTHER" id="PTHR10963">
    <property type="entry name" value="GLYCOSYL HYDROLASE-RELATED"/>
    <property type="match status" value="1"/>
</dbReference>
<dbReference type="GO" id="GO:0016757">
    <property type="term" value="F:glycosyltransferase activity"/>
    <property type="evidence" value="ECO:0007669"/>
    <property type="project" value="UniProtKB-KW"/>
</dbReference>
<feature type="compositionally biased region" description="Low complexity" evidence="14">
    <location>
        <begin position="551"/>
        <end position="566"/>
    </location>
</feature>
<dbReference type="GO" id="GO:0009277">
    <property type="term" value="C:fungal-type cell wall"/>
    <property type="evidence" value="ECO:0007669"/>
    <property type="project" value="TreeGrafter"/>
</dbReference>
<keyword evidence="15" id="KW-0812">Transmembrane</keyword>
<comment type="catalytic activity">
    <reaction evidence="1">
        <text>Random endo-hydrolysis of N-acetyl-beta-D-glucosaminide (1-&gt;4)-beta-linkages in chitin and chitodextrins.</text>
        <dbReference type="EC" id="3.2.1.14"/>
    </reaction>
</comment>
<evidence type="ECO:0000313" key="18">
    <source>
        <dbReference type="EMBL" id="KAK3335098.1"/>
    </source>
</evidence>
<keyword evidence="7" id="KW-0378">Hydrolase</keyword>
<dbReference type="Pfam" id="PF00722">
    <property type="entry name" value="Glyco_hydro_16"/>
    <property type="match status" value="1"/>
</dbReference>
<dbReference type="PANTHER" id="PTHR10963:SF27">
    <property type="entry name" value="GLYCOSIDASE-RELATED"/>
    <property type="match status" value="1"/>
</dbReference>
<keyword evidence="11" id="KW-0961">Cell wall biogenesis/degradation</keyword>
<dbReference type="RefSeq" id="XP_062677264.1">
    <property type="nucleotide sequence ID" value="XM_062823661.1"/>
</dbReference>
<evidence type="ECO:0000259" key="17">
    <source>
        <dbReference type="PROSITE" id="PS51762"/>
    </source>
</evidence>
<dbReference type="GeneID" id="87860815"/>
<evidence type="ECO:0000256" key="11">
    <source>
        <dbReference type="ARBA" id="ARBA00023316"/>
    </source>
</evidence>
<evidence type="ECO:0000256" key="16">
    <source>
        <dbReference type="SAM" id="SignalP"/>
    </source>
</evidence>
<evidence type="ECO:0000256" key="4">
    <source>
        <dbReference type="ARBA" id="ARBA00022676"/>
    </source>
</evidence>
<name>A0AAE0J1B1_9PEZI</name>
<evidence type="ECO:0000256" key="2">
    <source>
        <dbReference type="ARBA" id="ARBA00004370"/>
    </source>
</evidence>
<reference evidence="18" key="2">
    <citation type="submission" date="2023-06" db="EMBL/GenBank/DDBJ databases">
        <authorList>
            <consortium name="Lawrence Berkeley National Laboratory"/>
            <person name="Haridas S."/>
            <person name="Hensen N."/>
            <person name="Bonometti L."/>
            <person name="Westerberg I."/>
            <person name="Brannstrom I.O."/>
            <person name="Guillou S."/>
            <person name="Cros-Aarteil S."/>
            <person name="Calhoun S."/>
            <person name="Kuo A."/>
            <person name="Mondo S."/>
            <person name="Pangilinan J."/>
            <person name="Riley R."/>
            <person name="Labutti K."/>
            <person name="Andreopoulos B."/>
            <person name="Lipzen A."/>
            <person name="Chen C."/>
            <person name="Yanf M."/>
            <person name="Daum C."/>
            <person name="Ng V."/>
            <person name="Clum A."/>
            <person name="Steindorff A."/>
            <person name="Ohm R."/>
            <person name="Martin F."/>
            <person name="Silar P."/>
            <person name="Natvig D."/>
            <person name="Lalanne C."/>
            <person name="Gautier V."/>
            <person name="Ament-Velasquez S.L."/>
            <person name="Kruys A."/>
            <person name="Hutchinson M.I."/>
            <person name="Powell A.J."/>
            <person name="Barry K."/>
            <person name="Miller A.N."/>
            <person name="Grigoriev I.V."/>
            <person name="Debuchy R."/>
            <person name="Gladieux P."/>
            <person name="Thoren M.H."/>
            <person name="Johannesson H."/>
        </authorList>
    </citation>
    <scope>NUCLEOTIDE SEQUENCE</scope>
    <source>
        <strain evidence="18">CBS 560.94</strain>
    </source>
</reference>
<keyword evidence="5" id="KW-0808">Transferase</keyword>
<dbReference type="GO" id="GO:0008843">
    <property type="term" value="F:endochitinase activity"/>
    <property type="evidence" value="ECO:0007669"/>
    <property type="project" value="UniProtKB-EC"/>
</dbReference>
<dbReference type="FunFam" id="2.60.120.200:FF:000152">
    <property type="entry name" value="Cell wall glucanase"/>
    <property type="match status" value="1"/>
</dbReference>
<dbReference type="InterPro" id="IPR013320">
    <property type="entry name" value="ConA-like_dom_sf"/>
</dbReference>
<keyword evidence="19" id="KW-1185">Reference proteome</keyword>
<evidence type="ECO:0000256" key="1">
    <source>
        <dbReference type="ARBA" id="ARBA00000822"/>
    </source>
</evidence>
<dbReference type="GO" id="GO:0016020">
    <property type="term" value="C:membrane"/>
    <property type="evidence" value="ECO:0007669"/>
    <property type="project" value="UniProtKB-SubCell"/>
</dbReference>
<dbReference type="Gene3D" id="2.60.120.200">
    <property type="match status" value="1"/>
</dbReference>
<dbReference type="GO" id="GO:0031505">
    <property type="term" value="P:fungal-type cell wall organization"/>
    <property type="evidence" value="ECO:0007669"/>
    <property type="project" value="TreeGrafter"/>
</dbReference>
<evidence type="ECO:0000256" key="3">
    <source>
        <dbReference type="ARBA" id="ARBA00012729"/>
    </source>
</evidence>
<dbReference type="CDD" id="cd02183">
    <property type="entry name" value="GH16_fungal_CRH1_transglycosylase"/>
    <property type="match status" value="1"/>
</dbReference>
<comment type="subcellular location">
    <subcellularLocation>
        <location evidence="2">Membrane</location>
    </subcellularLocation>
</comment>
<evidence type="ECO:0000256" key="6">
    <source>
        <dbReference type="ARBA" id="ARBA00022729"/>
    </source>
</evidence>
<evidence type="ECO:0000256" key="13">
    <source>
        <dbReference type="ARBA" id="ARBA00093308"/>
    </source>
</evidence>
<dbReference type="Proteomes" id="UP001278500">
    <property type="component" value="Unassembled WGS sequence"/>
</dbReference>
<feature type="signal peptide" evidence="16">
    <location>
        <begin position="1"/>
        <end position="20"/>
    </location>
</feature>
<feature type="region of interest" description="Disordered" evidence="14">
    <location>
        <begin position="371"/>
        <end position="404"/>
    </location>
</feature>
<comment type="similarity">
    <text evidence="12">Belongs to the glycosyl hydrolase 16 family. CRH1 subfamily.</text>
</comment>
<dbReference type="SUPFAM" id="SSF49899">
    <property type="entry name" value="Concanavalin A-like lectins/glucanases"/>
    <property type="match status" value="1"/>
</dbReference>
<evidence type="ECO:0000313" key="19">
    <source>
        <dbReference type="Proteomes" id="UP001278500"/>
    </source>
</evidence>
<evidence type="ECO:0000256" key="12">
    <source>
        <dbReference type="ARBA" id="ARBA00038074"/>
    </source>
</evidence>
<dbReference type="InterPro" id="IPR050546">
    <property type="entry name" value="Glycosyl_Hydrlase_16"/>
</dbReference>
<feature type="region of interest" description="Disordered" evidence="14">
    <location>
        <begin position="481"/>
        <end position="566"/>
    </location>
</feature>
<evidence type="ECO:0000256" key="7">
    <source>
        <dbReference type="ARBA" id="ARBA00022801"/>
    </source>
</evidence>
<keyword evidence="6 16" id="KW-0732">Signal</keyword>
<accession>A0AAE0J1B1</accession>
<evidence type="ECO:0000256" key="8">
    <source>
        <dbReference type="ARBA" id="ARBA00023136"/>
    </source>
</evidence>
<protein>
    <recommendedName>
        <fullName evidence="3">chitinase</fullName>
        <ecNumber evidence="3">3.2.1.14</ecNumber>
    </recommendedName>
</protein>
<feature type="transmembrane region" description="Helical" evidence="15">
    <location>
        <begin position="302"/>
        <end position="323"/>
    </location>
</feature>
<evidence type="ECO:0000256" key="5">
    <source>
        <dbReference type="ARBA" id="ARBA00022679"/>
    </source>
</evidence>
<evidence type="ECO:0000256" key="9">
    <source>
        <dbReference type="ARBA" id="ARBA00023180"/>
    </source>
</evidence>
<reference evidence="18" key="1">
    <citation type="journal article" date="2023" name="Mol. Phylogenet. Evol.">
        <title>Genome-scale phylogeny and comparative genomics of the fungal order Sordariales.</title>
        <authorList>
            <person name="Hensen N."/>
            <person name="Bonometti L."/>
            <person name="Westerberg I."/>
            <person name="Brannstrom I.O."/>
            <person name="Guillou S."/>
            <person name="Cros-Aarteil S."/>
            <person name="Calhoun S."/>
            <person name="Haridas S."/>
            <person name="Kuo A."/>
            <person name="Mondo S."/>
            <person name="Pangilinan J."/>
            <person name="Riley R."/>
            <person name="LaButti K."/>
            <person name="Andreopoulos B."/>
            <person name="Lipzen A."/>
            <person name="Chen C."/>
            <person name="Yan M."/>
            <person name="Daum C."/>
            <person name="Ng V."/>
            <person name="Clum A."/>
            <person name="Steindorff A."/>
            <person name="Ohm R.A."/>
            <person name="Martin F."/>
            <person name="Silar P."/>
            <person name="Natvig D.O."/>
            <person name="Lalanne C."/>
            <person name="Gautier V."/>
            <person name="Ament-Velasquez S.L."/>
            <person name="Kruys A."/>
            <person name="Hutchinson M.I."/>
            <person name="Powell A.J."/>
            <person name="Barry K."/>
            <person name="Miller A.N."/>
            <person name="Grigoriev I.V."/>
            <person name="Debuchy R."/>
            <person name="Gladieux P."/>
            <person name="Hiltunen Thoren M."/>
            <person name="Johannesson H."/>
        </authorList>
    </citation>
    <scope>NUCLEOTIDE SEQUENCE</scope>
    <source>
        <strain evidence="18">CBS 560.94</strain>
    </source>
</reference>
<comment type="function">
    <text evidence="13">Dual chitinase/transglycosylase that plays a role in cell wall architecture. Chitinase and transglycosylase activities are coupled. Required for the polysaccharide cross-linking at the septa and the cell wall. More specifically, transfers chitin to 1,6-beta-glucan in the cell wall.</text>
</comment>
<dbReference type="EMBL" id="JAUEPP010000009">
    <property type="protein sequence ID" value="KAK3335098.1"/>
    <property type="molecule type" value="Genomic_DNA"/>
</dbReference>
<dbReference type="AlphaFoldDB" id="A0AAE0J1B1"/>
<sequence>MLLPRYLTSAIALLASSALAQVTTDCQPLNKTCPADPALGMDYSWAFNSTPKAWAWETTVGTVDFDNDNGAAFTISKQGDSPTLRSKFYFFWGRTEIWMKAAQGQGIVSSVMFLSDDLDEIDWEFVGGEPNNVQTNFYGKGVIESSIPGKHDVPGNAQEDFHNYTTIWTQDYLDFYIDGNKVRTLLPAEANKANDTQYYPQTPMRLSFGIWAGGDPRMPNGTKEWAGGETDYNAGPYTMHVKSVRVTDYSDGEEYVYGDRSGDWESIKIVEGNSTIKEIITAPPKQSMSDKWNGMSSTTKTIIYACCAGAGALLVMAAVYVCIRQRRRGARQAALAEAQYERDRVELERLQKAGIDPDSFTEQAAEYHAGDMKKDGMATTTTYSVPPSPPLDGPNNTSSNGQFEPISAVGAGAAAGAALGATGAAAASLSLSPRVASPAPAPGQQQQQFNSFDNNMNMNRVASPAPSIPSFAASAMTPTIPNVTGGYQNQSQSPSFPPNRSFTSPVPGSPNPQGSMYGDMNRVGSPAPGVGLAHPQPQRSFTAGPTAPGFASPQSASFNFNNNNNGGYSSPQASTFGGAYGQQAPGLGTQSGVAGYGQAAVGQVPDFGLPGQNGFAEGRDSYWGDTRDDGHNQGHMNNGGYR</sequence>
<keyword evidence="15" id="KW-1133">Transmembrane helix</keyword>
<feature type="domain" description="GH16" evidence="17">
    <location>
        <begin position="43"/>
        <end position="252"/>
    </location>
</feature>
<evidence type="ECO:0000256" key="10">
    <source>
        <dbReference type="ARBA" id="ARBA00023295"/>
    </source>
</evidence>
<feature type="compositionally biased region" description="Basic and acidic residues" evidence="14">
    <location>
        <begin position="617"/>
        <end position="632"/>
    </location>
</feature>
<evidence type="ECO:0000256" key="14">
    <source>
        <dbReference type="SAM" id="MobiDB-lite"/>
    </source>
</evidence>
<dbReference type="InterPro" id="IPR000757">
    <property type="entry name" value="Beta-glucanase-like"/>
</dbReference>
<gene>
    <name evidence="18" type="ORF">B0H65DRAFT_341787</name>
</gene>
<dbReference type="GO" id="GO:0005975">
    <property type="term" value="P:carbohydrate metabolic process"/>
    <property type="evidence" value="ECO:0007669"/>
    <property type="project" value="InterPro"/>
</dbReference>
<keyword evidence="9" id="KW-0325">Glycoprotein</keyword>
<keyword evidence="8 15" id="KW-0472">Membrane</keyword>
<feature type="region of interest" description="Disordered" evidence="14">
    <location>
        <begin position="615"/>
        <end position="642"/>
    </location>
</feature>